<dbReference type="PANTHER" id="PTHR46388:SF3">
    <property type="entry name" value="DUF1618 DOMAIN-CONTAINING PROTEIN"/>
    <property type="match status" value="1"/>
</dbReference>
<dbReference type="SUPFAM" id="SSF63825">
    <property type="entry name" value="YWTD domain"/>
    <property type="match status" value="1"/>
</dbReference>
<reference evidence="2 3" key="1">
    <citation type="journal article" date="2023" name="Plants (Basel)">
        <title>Bridging the Gap: Combining Genomics and Transcriptomics Approaches to Understand Stylosanthes scabra, an Orphan Legume from the Brazilian Caatinga.</title>
        <authorList>
            <person name="Ferreira-Neto J.R.C."/>
            <person name="da Silva M.D."/>
            <person name="Binneck E."/>
            <person name="de Melo N.F."/>
            <person name="da Silva R.H."/>
            <person name="de Melo A.L.T.M."/>
            <person name="Pandolfi V."/>
            <person name="Bustamante F.O."/>
            <person name="Brasileiro-Vidal A.C."/>
            <person name="Benko-Iseppon A.M."/>
        </authorList>
    </citation>
    <scope>NUCLEOTIDE SEQUENCE [LARGE SCALE GENOMIC DNA]</scope>
    <source>
        <tissue evidence="2">Leaves</tissue>
    </source>
</reference>
<dbReference type="Gene3D" id="2.120.10.30">
    <property type="entry name" value="TolB, C-terminal domain"/>
    <property type="match status" value="1"/>
</dbReference>
<comment type="caution">
    <text evidence="2">The sequence shown here is derived from an EMBL/GenBank/DDBJ whole genome shotgun (WGS) entry which is preliminary data.</text>
</comment>
<proteinExistence type="predicted"/>
<dbReference type="Proteomes" id="UP001341840">
    <property type="component" value="Unassembled WGS sequence"/>
</dbReference>
<keyword evidence="3" id="KW-1185">Reference proteome</keyword>
<evidence type="ECO:0000256" key="1">
    <source>
        <dbReference type="ARBA" id="ARBA00022737"/>
    </source>
</evidence>
<dbReference type="Pfam" id="PF01436">
    <property type="entry name" value="NHL"/>
    <property type="match status" value="1"/>
</dbReference>
<evidence type="ECO:0000313" key="2">
    <source>
        <dbReference type="EMBL" id="MED6185959.1"/>
    </source>
</evidence>
<sequence>MALMRFRRLNHISKFLAPFLTTGDCYQQSGIAFNLEGLSAMPTLSAQKLITNGIQVREFHEQRLSTMADESHEPAPEIDLLCFIRASLDAFEGTHHCWLNIFDKNKQPFGGNGIFLVLASENFDNDISLEKLKTIQKRFKKDMCPHIFIMGSKPTHSSVDQLHLAHLLLTVNITVPILLSQRTFPELEKGARYILFKKTTGPVIYDEKVDLEVLYQAVQELQMQPDGESKSFDVLKSASWKQNGNTKDQYICYPIQNLLLSYPGCVSVDESSNRLFISDCNHHRIIISDDNGDILDCIGSSPGFEDGDFGSAKLGRPAGSYYHAAEDCLYFVDSENHAIRKADLGARLVETLYPASASSKPFHIWNWIRNKLGLENSEETNVEETYEAFDSESLYFPWYLLKSVDDTLYIIDHRFQTLWTMDCGSGKIDEVYKGSSTILELCGQKITENLSILDQVPCDWFKHQNQDAGLLESIPNADLLSSMTTLQNHVIICDTVGQRIMKVNRESMVCSELKFSNLGILGLPYWLNSPLETFYAVENGLLATTVDHLQHFQLLPGKVDIKLTLEIPEDIELVEPLQESCIWRQARGSATEISGFDDGLGSIDKAGVAQQWYDELDDLAAPKPESEMVVEDDNLNKTLVVDDEKICINSCVCHSPGTSEVIIYAVLYCKFRKVPDSNEGNREKYAARIVDILSSKKCGKTERDLWSAFLLQSKGDLRDLVFMKPIHIRVRLSTFDHPKADNGRDIIPTDSSIEVNVLLK</sequence>
<gene>
    <name evidence="2" type="ORF">PIB30_062123</name>
</gene>
<dbReference type="InterPro" id="IPR001258">
    <property type="entry name" value="NHL_repeat"/>
</dbReference>
<dbReference type="PANTHER" id="PTHR46388">
    <property type="entry name" value="NHL REPEAT-CONTAINING PROTEIN 2"/>
    <property type="match status" value="1"/>
</dbReference>
<protein>
    <recommendedName>
        <fullName evidence="4">NHL repeat-containing protein 2</fullName>
    </recommendedName>
</protein>
<keyword evidence="1" id="KW-0677">Repeat</keyword>
<dbReference type="InterPro" id="IPR011042">
    <property type="entry name" value="6-blade_b-propeller_TolB-like"/>
</dbReference>
<accession>A0ABU6WJC7</accession>
<name>A0ABU6WJC7_9FABA</name>
<evidence type="ECO:0008006" key="4">
    <source>
        <dbReference type="Google" id="ProtNLM"/>
    </source>
</evidence>
<evidence type="ECO:0000313" key="3">
    <source>
        <dbReference type="Proteomes" id="UP001341840"/>
    </source>
</evidence>
<organism evidence="2 3">
    <name type="scientific">Stylosanthes scabra</name>
    <dbReference type="NCBI Taxonomy" id="79078"/>
    <lineage>
        <taxon>Eukaryota</taxon>
        <taxon>Viridiplantae</taxon>
        <taxon>Streptophyta</taxon>
        <taxon>Embryophyta</taxon>
        <taxon>Tracheophyta</taxon>
        <taxon>Spermatophyta</taxon>
        <taxon>Magnoliopsida</taxon>
        <taxon>eudicotyledons</taxon>
        <taxon>Gunneridae</taxon>
        <taxon>Pentapetalae</taxon>
        <taxon>rosids</taxon>
        <taxon>fabids</taxon>
        <taxon>Fabales</taxon>
        <taxon>Fabaceae</taxon>
        <taxon>Papilionoideae</taxon>
        <taxon>50 kb inversion clade</taxon>
        <taxon>dalbergioids sensu lato</taxon>
        <taxon>Dalbergieae</taxon>
        <taxon>Pterocarpus clade</taxon>
        <taxon>Stylosanthes</taxon>
    </lineage>
</organism>
<dbReference type="EMBL" id="JASCZI010181815">
    <property type="protein sequence ID" value="MED6185959.1"/>
    <property type="molecule type" value="Genomic_DNA"/>
</dbReference>